<dbReference type="EMBL" id="LAZR01000078">
    <property type="protein sequence ID" value="KKN94481.1"/>
    <property type="molecule type" value="Genomic_DNA"/>
</dbReference>
<sequence length="62" mass="6632">MSDMMIYLALFFMLATAGVLVAGLYNLMKGGSSSTSQNLMRARILLQGLAVLVLVAVLLLAR</sequence>
<feature type="domain" description="HIG1" evidence="6">
    <location>
        <begin position="1"/>
        <end position="62"/>
    </location>
</feature>
<evidence type="ECO:0000256" key="2">
    <source>
        <dbReference type="ARBA" id="ARBA00022692"/>
    </source>
</evidence>
<accession>A0A0F9X6E2</accession>
<evidence type="ECO:0000259" key="6">
    <source>
        <dbReference type="PROSITE" id="PS51503"/>
    </source>
</evidence>
<keyword evidence="3 5" id="KW-1133">Transmembrane helix</keyword>
<dbReference type="GO" id="GO:0005739">
    <property type="term" value="C:mitochondrion"/>
    <property type="evidence" value="ECO:0007669"/>
    <property type="project" value="UniProtKB-SubCell"/>
</dbReference>
<evidence type="ECO:0000256" key="3">
    <source>
        <dbReference type="ARBA" id="ARBA00022989"/>
    </source>
</evidence>
<name>A0A0F9X6E2_9ZZZZ</name>
<protein>
    <recommendedName>
        <fullName evidence="6">HIG1 domain-containing protein</fullName>
    </recommendedName>
</protein>
<keyword evidence="4 5" id="KW-0472">Membrane</keyword>
<dbReference type="Gene3D" id="6.10.140.1320">
    <property type="match status" value="1"/>
</dbReference>
<evidence type="ECO:0000256" key="1">
    <source>
        <dbReference type="ARBA" id="ARBA00004173"/>
    </source>
</evidence>
<keyword evidence="2 5" id="KW-0812">Transmembrane</keyword>
<dbReference type="PROSITE" id="PS51503">
    <property type="entry name" value="HIG1"/>
    <property type="match status" value="1"/>
</dbReference>
<reference evidence="7" key="1">
    <citation type="journal article" date="2015" name="Nature">
        <title>Complex archaea that bridge the gap between prokaryotes and eukaryotes.</title>
        <authorList>
            <person name="Spang A."/>
            <person name="Saw J.H."/>
            <person name="Jorgensen S.L."/>
            <person name="Zaremba-Niedzwiedzka K."/>
            <person name="Martijn J."/>
            <person name="Lind A.E."/>
            <person name="van Eijk R."/>
            <person name="Schleper C."/>
            <person name="Guy L."/>
            <person name="Ettema T.J."/>
        </authorList>
    </citation>
    <scope>NUCLEOTIDE SEQUENCE</scope>
</reference>
<gene>
    <name evidence="7" type="ORF">LCGC14_0188300</name>
</gene>
<feature type="transmembrane region" description="Helical" evidence="5">
    <location>
        <begin position="6"/>
        <end position="28"/>
    </location>
</feature>
<evidence type="ECO:0000256" key="5">
    <source>
        <dbReference type="SAM" id="Phobius"/>
    </source>
</evidence>
<comment type="subcellular location">
    <subcellularLocation>
        <location evidence="1">Mitochondrion</location>
    </subcellularLocation>
</comment>
<proteinExistence type="predicted"/>
<evidence type="ECO:0000313" key="7">
    <source>
        <dbReference type="EMBL" id="KKN94481.1"/>
    </source>
</evidence>
<dbReference type="NCBIfam" id="NF033233">
    <property type="entry name" value="twin_helix"/>
    <property type="match status" value="1"/>
</dbReference>
<dbReference type="Pfam" id="PF04588">
    <property type="entry name" value="HIG_1_N"/>
    <property type="match status" value="1"/>
</dbReference>
<dbReference type="InterPro" id="IPR007667">
    <property type="entry name" value="Hypoxia_induced_domain"/>
</dbReference>
<comment type="caution">
    <text evidence="7">The sequence shown here is derived from an EMBL/GenBank/DDBJ whole genome shotgun (WGS) entry which is preliminary data.</text>
</comment>
<feature type="transmembrane region" description="Helical" evidence="5">
    <location>
        <begin position="40"/>
        <end position="61"/>
    </location>
</feature>
<evidence type="ECO:0000256" key="4">
    <source>
        <dbReference type="ARBA" id="ARBA00023136"/>
    </source>
</evidence>
<organism evidence="7">
    <name type="scientific">marine sediment metagenome</name>
    <dbReference type="NCBI Taxonomy" id="412755"/>
    <lineage>
        <taxon>unclassified sequences</taxon>
        <taxon>metagenomes</taxon>
        <taxon>ecological metagenomes</taxon>
    </lineage>
</organism>
<dbReference type="AlphaFoldDB" id="A0A0F9X6E2"/>